<feature type="transmembrane region" description="Helical" evidence="1">
    <location>
        <begin position="12"/>
        <end position="33"/>
    </location>
</feature>
<keyword evidence="3" id="KW-1185">Reference proteome</keyword>
<dbReference type="EMBL" id="JAYMYR010000008">
    <property type="protein sequence ID" value="KAK7346190.1"/>
    <property type="molecule type" value="Genomic_DNA"/>
</dbReference>
<comment type="caution">
    <text evidence="2">The sequence shown here is derived from an EMBL/GenBank/DDBJ whole genome shotgun (WGS) entry which is preliminary data.</text>
</comment>
<name>A0AAN9QQ92_PHACN</name>
<organism evidence="2 3">
    <name type="scientific">Phaseolus coccineus</name>
    <name type="common">Scarlet runner bean</name>
    <name type="synonym">Phaseolus multiflorus</name>
    <dbReference type="NCBI Taxonomy" id="3886"/>
    <lineage>
        <taxon>Eukaryota</taxon>
        <taxon>Viridiplantae</taxon>
        <taxon>Streptophyta</taxon>
        <taxon>Embryophyta</taxon>
        <taxon>Tracheophyta</taxon>
        <taxon>Spermatophyta</taxon>
        <taxon>Magnoliopsida</taxon>
        <taxon>eudicotyledons</taxon>
        <taxon>Gunneridae</taxon>
        <taxon>Pentapetalae</taxon>
        <taxon>rosids</taxon>
        <taxon>fabids</taxon>
        <taxon>Fabales</taxon>
        <taxon>Fabaceae</taxon>
        <taxon>Papilionoideae</taxon>
        <taxon>50 kb inversion clade</taxon>
        <taxon>NPAAA clade</taxon>
        <taxon>indigoferoid/millettioid clade</taxon>
        <taxon>Phaseoleae</taxon>
        <taxon>Phaseolus</taxon>
    </lineage>
</organism>
<dbReference type="AlphaFoldDB" id="A0AAN9QQ92"/>
<keyword evidence="1" id="KW-0472">Membrane</keyword>
<evidence type="ECO:0000313" key="3">
    <source>
        <dbReference type="Proteomes" id="UP001374584"/>
    </source>
</evidence>
<feature type="transmembrane region" description="Helical" evidence="1">
    <location>
        <begin position="53"/>
        <end position="78"/>
    </location>
</feature>
<reference evidence="2 3" key="1">
    <citation type="submission" date="2024-01" db="EMBL/GenBank/DDBJ databases">
        <title>The genomes of 5 underutilized Papilionoideae crops provide insights into root nodulation and disease resistanc.</title>
        <authorList>
            <person name="Jiang F."/>
        </authorList>
    </citation>
    <scope>NUCLEOTIDE SEQUENCE [LARGE SCALE GENOMIC DNA]</scope>
    <source>
        <strain evidence="2">JINMINGXINNONG_FW02</strain>
        <tissue evidence="2">Leaves</tissue>
    </source>
</reference>
<sequence>MNVNAFCKYFHLACLSMFWFTFVVQTVLVGHFIKIMHLLTELHIEFPCFMFLHGYFTIHVFACQFSVIALEALSLWIVTLWKWGSGAKILQSIEIWEHGSYTSPNKFVWKSNCGYVHLQNKLLLSCPIPPSFAIELWHVLLVLDCLRWQFLLAFHESCTCLLRAKPQIEFPCSGLLRGHLLSVL</sequence>
<proteinExistence type="predicted"/>
<accession>A0AAN9QQ92</accession>
<gene>
    <name evidence="2" type="ORF">VNO80_20705</name>
</gene>
<keyword evidence="1" id="KW-0812">Transmembrane</keyword>
<evidence type="ECO:0000256" key="1">
    <source>
        <dbReference type="SAM" id="Phobius"/>
    </source>
</evidence>
<keyword evidence="1" id="KW-1133">Transmembrane helix</keyword>
<protein>
    <submittedName>
        <fullName evidence="2">Uncharacterized protein</fullName>
    </submittedName>
</protein>
<evidence type="ECO:0000313" key="2">
    <source>
        <dbReference type="EMBL" id="KAK7346190.1"/>
    </source>
</evidence>
<dbReference type="Proteomes" id="UP001374584">
    <property type="component" value="Unassembled WGS sequence"/>
</dbReference>